<dbReference type="InterPro" id="IPR023393">
    <property type="entry name" value="START-like_dom_sf"/>
</dbReference>
<protein>
    <recommendedName>
        <fullName evidence="3">Polyketide cyclase/dehydrase/lipid transport protein</fullName>
    </recommendedName>
</protein>
<name>A0A4R6P6C3_NOCIG</name>
<proteinExistence type="predicted"/>
<dbReference type="Gene3D" id="3.30.530.20">
    <property type="match status" value="1"/>
</dbReference>
<dbReference type="SUPFAM" id="SSF55961">
    <property type="entry name" value="Bet v1-like"/>
    <property type="match status" value="1"/>
</dbReference>
<sequence length="164" mass="17594">MTWVGDRIGHLLHKVAPTAGASVHAVTIARPRADVEQFWLDPANLSAALDGIAHVESTAPDRLTWSFVENTAAAAQWVSRTVRAPGEIRFVGGRDPAGRSQIRLTFADAPGDLGTEVTIRVTSPLPEQLTGHAAFTALYRARAILQTGEAPTLTHNPSGREQED</sequence>
<dbReference type="Proteomes" id="UP000295087">
    <property type="component" value="Unassembled WGS sequence"/>
</dbReference>
<reference evidence="1 2" key="1">
    <citation type="submission" date="2019-03" db="EMBL/GenBank/DDBJ databases">
        <title>Genomic Encyclopedia of Type Strains, Phase IV (KMG-IV): sequencing the most valuable type-strain genomes for metagenomic binning, comparative biology and taxonomic classification.</title>
        <authorList>
            <person name="Goeker M."/>
        </authorList>
    </citation>
    <scope>NUCLEOTIDE SEQUENCE [LARGE SCALE GENOMIC DNA]</scope>
    <source>
        <strain evidence="1 2">DSM 44496</strain>
    </source>
</reference>
<keyword evidence="2" id="KW-1185">Reference proteome</keyword>
<dbReference type="RefSeq" id="WP_067489741.1">
    <property type="nucleotide sequence ID" value="NZ_SNXK01000005.1"/>
</dbReference>
<evidence type="ECO:0008006" key="3">
    <source>
        <dbReference type="Google" id="ProtNLM"/>
    </source>
</evidence>
<dbReference type="EMBL" id="SNXK01000005">
    <property type="protein sequence ID" value="TDP32975.1"/>
    <property type="molecule type" value="Genomic_DNA"/>
</dbReference>
<organism evidence="1 2">
    <name type="scientific">Nocardia ignorata</name>
    <dbReference type="NCBI Taxonomy" id="145285"/>
    <lineage>
        <taxon>Bacteria</taxon>
        <taxon>Bacillati</taxon>
        <taxon>Actinomycetota</taxon>
        <taxon>Actinomycetes</taxon>
        <taxon>Mycobacteriales</taxon>
        <taxon>Nocardiaceae</taxon>
        <taxon>Nocardia</taxon>
    </lineage>
</organism>
<gene>
    <name evidence="1" type="ORF">DFR75_105213</name>
</gene>
<dbReference type="AlphaFoldDB" id="A0A4R6P6C3"/>
<comment type="caution">
    <text evidence="1">The sequence shown here is derived from an EMBL/GenBank/DDBJ whole genome shotgun (WGS) entry which is preliminary data.</text>
</comment>
<accession>A0A4R6P6C3</accession>
<evidence type="ECO:0000313" key="2">
    <source>
        <dbReference type="Proteomes" id="UP000295087"/>
    </source>
</evidence>
<evidence type="ECO:0000313" key="1">
    <source>
        <dbReference type="EMBL" id="TDP32975.1"/>
    </source>
</evidence>